<dbReference type="CDD" id="cd08888">
    <property type="entry name" value="SRPBCC_PITPNA-B_like"/>
    <property type="match status" value="1"/>
</dbReference>
<dbReference type="InterPro" id="IPR055261">
    <property type="entry name" value="PI_transfer_N"/>
</dbReference>
<dbReference type="Proteomes" id="UP001458880">
    <property type="component" value="Unassembled WGS sequence"/>
</dbReference>
<evidence type="ECO:0000313" key="2">
    <source>
        <dbReference type="EMBL" id="KAK9717775.1"/>
    </source>
</evidence>
<dbReference type="AlphaFoldDB" id="A0AAW1KI74"/>
<dbReference type="GO" id="GO:0031210">
    <property type="term" value="F:phosphatidylcholine binding"/>
    <property type="evidence" value="ECO:0007669"/>
    <property type="project" value="TreeGrafter"/>
</dbReference>
<comment type="caution">
    <text evidence="2">The sequence shown here is derived from an EMBL/GenBank/DDBJ whole genome shotgun (WGS) entry which is preliminary data.</text>
</comment>
<dbReference type="PANTHER" id="PTHR10658:SF11">
    <property type="entry name" value="VIBRATOR, ISOFORM B"/>
    <property type="match status" value="1"/>
</dbReference>
<dbReference type="EMBL" id="JASPKY010000236">
    <property type="protein sequence ID" value="KAK9717775.1"/>
    <property type="molecule type" value="Genomic_DNA"/>
</dbReference>
<feature type="domain" description="Phosphatidylinositol transfer protein N-terminal" evidence="1">
    <location>
        <begin position="1"/>
        <end position="253"/>
    </location>
</feature>
<protein>
    <submittedName>
        <fullName evidence="2">Phosphatidylinositol transfer protein</fullName>
    </submittedName>
</protein>
<dbReference type="PANTHER" id="PTHR10658">
    <property type="entry name" value="PHOSPHATIDYLINOSITOL TRANSFER PROTEIN"/>
    <property type="match status" value="1"/>
</dbReference>
<organism evidence="2 3">
    <name type="scientific">Popillia japonica</name>
    <name type="common">Japanese beetle</name>
    <dbReference type="NCBI Taxonomy" id="7064"/>
    <lineage>
        <taxon>Eukaryota</taxon>
        <taxon>Metazoa</taxon>
        <taxon>Ecdysozoa</taxon>
        <taxon>Arthropoda</taxon>
        <taxon>Hexapoda</taxon>
        <taxon>Insecta</taxon>
        <taxon>Pterygota</taxon>
        <taxon>Neoptera</taxon>
        <taxon>Endopterygota</taxon>
        <taxon>Coleoptera</taxon>
        <taxon>Polyphaga</taxon>
        <taxon>Scarabaeiformia</taxon>
        <taxon>Scarabaeidae</taxon>
        <taxon>Rutelinae</taxon>
        <taxon>Popillia</taxon>
    </lineage>
</organism>
<dbReference type="InterPro" id="IPR001666">
    <property type="entry name" value="PI_transfer"/>
</dbReference>
<dbReference type="SUPFAM" id="SSF55961">
    <property type="entry name" value="Bet v1-like"/>
    <property type="match status" value="1"/>
</dbReference>
<dbReference type="Pfam" id="PF02121">
    <property type="entry name" value="IP_trans"/>
    <property type="match status" value="1"/>
</dbReference>
<sequence length="272" mass="31287">MLIKEYRVTLPLTVDEYQVAQLFSVAEASKDNTGGGEGIEVLKNEPFTNYNLLGGKYNAGQYTYKIYHLASKVPAFIRLLAPKGSLEIHEEAWNAYPYCKTVISNPGYMKENFVICIESLHVPDKGNQDNVHELSAEKLKQREVIHIDIANDPVAASDYKETEDPTKFKSTKTGRGPLLGRDWKDKVNPVMTCYKLVTVEFKWFGLQNRVEAFIQKSERRLFTSFHRQVFCWMDRWYGLTMADIRAIEDKTKEELEALRQKGEVRGMRADTD</sequence>
<evidence type="ECO:0000259" key="1">
    <source>
        <dbReference type="Pfam" id="PF02121"/>
    </source>
</evidence>
<dbReference type="InterPro" id="IPR023393">
    <property type="entry name" value="START-like_dom_sf"/>
</dbReference>
<dbReference type="FunFam" id="3.30.530.20:FF:000025">
    <property type="entry name" value="Phosphatidylinositol transfer protein beta"/>
    <property type="match status" value="1"/>
</dbReference>
<dbReference type="GO" id="GO:0005737">
    <property type="term" value="C:cytoplasm"/>
    <property type="evidence" value="ECO:0007669"/>
    <property type="project" value="TreeGrafter"/>
</dbReference>
<dbReference type="GO" id="GO:0035091">
    <property type="term" value="F:phosphatidylinositol binding"/>
    <property type="evidence" value="ECO:0007669"/>
    <property type="project" value="TreeGrafter"/>
</dbReference>
<dbReference type="GO" id="GO:0008525">
    <property type="term" value="F:phosphatidylcholine transporter activity"/>
    <property type="evidence" value="ECO:0007669"/>
    <property type="project" value="TreeGrafter"/>
</dbReference>
<keyword evidence="3" id="KW-1185">Reference proteome</keyword>
<dbReference type="GO" id="GO:0008526">
    <property type="term" value="F:phosphatidylinositol transfer activity"/>
    <property type="evidence" value="ECO:0007669"/>
    <property type="project" value="TreeGrafter"/>
</dbReference>
<accession>A0AAW1KI74</accession>
<gene>
    <name evidence="2" type="ORF">QE152_g23573</name>
</gene>
<reference evidence="2 3" key="1">
    <citation type="journal article" date="2024" name="BMC Genomics">
        <title>De novo assembly and annotation of Popillia japonica's genome with initial clues to its potential as an invasive pest.</title>
        <authorList>
            <person name="Cucini C."/>
            <person name="Boschi S."/>
            <person name="Funari R."/>
            <person name="Cardaioli E."/>
            <person name="Iannotti N."/>
            <person name="Marturano G."/>
            <person name="Paoli F."/>
            <person name="Bruttini M."/>
            <person name="Carapelli A."/>
            <person name="Frati F."/>
            <person name="Nardi F."/>
        </authorList>
    </citation>
    <scope>NUCLEOTIDE SEQUENCE [LARGE SCALE GENOMIC DNA]</scope>
    <source>
        <strain evidence="2">DMR45628</strain>
    </source>
</reference>
<dbReference type="Gene3D" id="3.30.530.20">
    <property type="match status" value="1"/>
</dbReference>
<dbReference type="PRINTS" id="PR00391">
    <property type="entry name" value="PITRANSFER"/>
</dbReference>
<proteinExistence type="predicted"/>
<name>A0AAW1KI74_POPJA</name>
<evidence type="ECO:0000313" key="3">
    <source>
        <dbReference type="Proteomes" id="UP001458880"/>
    </source>
</evidence>